<dbReference type="OrthoDB" id="4215201at2"/>
<organism evidence="1 2">
    <name type="scientific">Actinoplanes awajinensis subsp. mycoplanecinus</name>
    <dbReference type="NCBI Taxonomy" id="135947"/>
    <lineage>
        <taxon>Bacteria</taxon>
        <taxon>Bacillati</taxon>
        <taxon>Actinomycetota</taxon>
        <taxon>Actinomycetes</taxon>
        <taxon>Micromonosporales</taxon>
        <taxon>Micromonosporaceae</taxon>
        <taxon>Actinoplanes</taxon>
    </lineage>
</organism>
<reference evidence="1 2" key="1">
    <citation type="submission" date="2015-10" db="EMBL/GenBank/DDBJ databases">
        <authorList>
            <person name="Gilbert D.G."/>
        </authorList>
    </citation>
    <scope>NUCLEOTIDE SEQUENCE [LARGE SCALE GENOMIC DNA]</scope>
    <source>
        <strain evidence="1 2">NRRL B-16712</strain>
    </source>
</reference>
<dbReference type="RefSeq" id="WP_067702833.1">
    <property type="nucleotide sequence ID" value="NZ_LLZH01000310.1"/>
</dbReference>
<dbReference type="Proteomes" id="UP000053244">
    <property type="component" value="Unassembled WGS sequence"/>
</dbReference>
<accession>A0A101JFD5</accession>
<keyword evidence="2" id="KW-1185">Reference proteome</keyword>
<dbReference type="InterPro" id="IPR029057">
    <property type="entry name" value="PRTase-like"/>
</dbReference>
<evidence type="ECO:0000313" key="1">
    <source>
        <dbReference type="EMBL" id="KUL25801.1"/>
    </source>
</evidence>
<dbReference type="EMBL" id="LLZH01000310">
    <property type="protein sequence ID" value="KUL25801.1"/>
    <property type="molecule type" value="Genomic_DNA"/>
</dbReference>
<proteinExistence type="predicted"/>
<dbReference type="AlphaFoldDB" id="A0A101JFD5"/>
<protein>
    <recommendedName>
        <fullName evidence="3">Phosphoribosyltransferase domain-containing protein</fullName>
    </recommendedName>
</protein>
<comment type="caution">
    <text evidence="1">The sequence shown here is derived from an EMBL/GenBank/DDBJ whole genome shotgun (WGS) entry which is preliminary data.</text>
</comment>
<dbReference type="SUPFAM" id="SSF53271">
    <property type="entry name" value="PRTase-like"/>
    <property type="match status" value="1"/>
</dbReference>
<gene>
    <name evidence="1" type="ORF">ADL15_39510</name>
</gene>
<sequence>MTPRDVLEPLDPPDTARRGPAVVEADRPLLIMRDDTDHCARELAQGIVADAPHGRASPHAPLARSYRLLQAEVRSELREHSESGRVPEIRLMDQNALARAVRSRAGSGLTVSLDPLLRGDHDLQLSRGYGLGGHETIGLVPRPGSAAVSRQIDVLARSLHGAACVVLEDDVYTGGTITAVVDLMRRAGVTVDRVVPGIHVDTGSRLPPRVVLDPVLSFRDPGGLVDVADPRNFLLGVSGLVVRLPAGQWCRAPYWLPFVHTSHRITIAAGRNRSFALAMIAANLRFYARAEADLGLTIRVRHLSRPVRLLLTALGIVTSVAPVREALRVLQAILAHRPYQPGRDHRLLP</sequence>
<evidence type="ECO:0000313" key="2">
    <source>
        <dbReference type="Proteomes" id="UP000053244"/>
    </source>
</evidence>
<evidence type="ECO:0008006" key="3">
    <source>
        <dbReference type="Google" id="ProtNLM"/>
    </source>
</evidence>
<name>A0A101JFD5_9ACTN</name>